<evidence type="ECO:0000313" key="18">
    <source>
        <dbReference type="EnsemblPlants" id="Pp3c19_18450V3.1"/>
    </source>
</evidence>
<evidence type="ECO:0000256" key="13">
    <source>
        <dbReference type="ARBA" id="ARBA00023180"/>
    </source>
</evidence>
<keyword evidence="11" id="KW-0408">Iron</keyword>
<evidence type="ECO:0000256" key="14">
    <source>
        <dbReference type="ARBA" id="ARBA00049169"/>
    </source>
</evidence>
<feature type="domain" description="Fe2OG dioxygenase" evidence="16">
    <location>
        <begin position="160"/>
        <end position="280"/>
    </location>
</feature>
<keyword evidence="12 15" id="KW-0472">Membrane</keyword>
<evidence type="ECO:0000313" key="19">
    <source>
        <dbReference type="Proteomes" id="UP000006727"/>
    </source>
</evidence>
<dbReference type="PROSITE" id="PS51471">
    <property type="entry name" value="FE2OG_OXY"/>
    <property type="match status" value="1"/>
</dbReference>
<keyword evidence="10" id="KW-0560">Oxidoreductase</keyword>
<dbReference type="Gramene" id="Pp3c19_18450V3.3">
    <property type="protein sequence ID" value="Pp3c19_18450V3.3"/>
    <property type="gene ID" value="Pp3c19_18450"/>
</dbReference>
<dbReference type="EnsemblPlants" id="Pp3c19_18450V3.3">
    <property type="protein sequence ID" value="Pp3c19_18450V3.3"/>
    <property type="gene ID" value="Pp3c19_18450"/>
</dbReference>
<dbReference type="Gene3D" id="2.60.120.620">
    <property type="entry name" value="q2cbj1_9rhob like domain"/>
    <property type="match status" value="1"/>
</dbReference>
<dbReference type="PANTHER" id="PTHR10869:SF246">
    <property type="entry name" value="TRANSMEMBRANE PROLYL 4-HYDROXYLASE"/>
    <property type="match status" value="1"/>
</dbReference>
<dbReference type="FunCoup" id="A9T6D0">
    <property type="interactions" value="780"/>
</dbReference>
<protein>
    <recommendedName>
        <fullName evidence="4">procollagen-proline 4-dioxygenase</fullName>
        <ecNumber evidence="4">1.14.11.2</ecNumber>
    </recommendedName>
</protein>
<evidence type="ECO:0000256" key="8">
    <source>
        <dbReference type="ARBA" id="ARBA00022968"/>
    </source>
</evidence>
<keyword evidence="5 15" id="KW-0812">Transmembrane</keyword>
<dbReference type="InterPro" id="IPR044862">
    <property type="entry name" value="Pro_4_hyd_alph_FE2OG_OXY"/>
</dbReference>
<dbReference type="KEGG" id="ppp:112295743"/>
<evidence type="ECO:0000256" key="12">
    <source>
        <dbReference type="ARBA" id="ARBA00023136"/>
    </source>
</evidence>
<dbReference type="RefSeq" id="XP_024403427.1">
    <property type="nucleotide sequence ID" value="XM_024547659.2"/>
</dbReference>
<dbReference type="EMBL" id="ABEU02000019">
    <property type="protein sequence ID" value="PNR34476.1"/>
    <property type="molecule type" value="Genomic_DNA"/>
</dbReference>
<evidence type="ECO:0000256" key="10">
    <source>
        <dbReference type="ARBA" id="ARBA00023002"/>
    </source>
</evidence>
<dbReference type="HOGENOM" id="CLU_058132_1_1_1"/>
<keyword evidence="6" id="KW-0479">Metal-binding</keyword>
<name>A9T6D0_PHYPA</name>
<dbReference type="EnsemblPlants" id="Pp3c19_18450V3.1">
    <property type="protein sequence ID" value="Pp3c19_18450V3.1"/>
    <property type="gene ID" value="Pp3c19_18450"/>
</dbReference>
<dbReference type="InterPro" id="IPR006620">
    <property type="entry name" value="Pro_4_hyd_alph"/>
</dbReference>
<reference evidence="17 19" key="1">
    <citation type="journal article" date="2008" name="Science">
        <title>The Physcomitrella genome reveals evolutionary insights into the conquest of land by plants.</title>
        <authorList>
            <person name="Rensing S."/>
            <person name="Lang D."/>
            <person name="Zimmer A."/>
            <person name="Terry A."/>
            <person name="Salamov A."/>
            <person name="Shapiro H."/>
            <person name="Nishiyama T."/>
            <person name="Perroud P.-F."/>
            <person name="Lindquist E."/>
            <person name="Kamisugi Y."/>
            <person name="Tanahashi T."/>
            <person name="Sakakibara K."/>
            <person name="Fujita T."/>
            <person name="Oishi K."/>
            <person name="Shin-I T."/>
            <person name="Kuroki Y."/>
            <person name="Toyoda A."/>
            <person name="Suzuki Y."/>
            <person name="Hashimoto A."/>
            <person name="Yamaguchi K."/>
            <person name="Sugano A."/>
            <person name="Kohara Y."/>
            <person name="Fujiyama A."/>
            <person name="Anterola A."/>
            <person name="Aoki S."/>
            <person name="Ashton N."/>
            <person name="Barbazuk W.B."/>
            <person name="Barker E."/>
            <person name="Bennetzen J."/>
            <person name="Bezanilla M."/>
            <person name="Blankenship R."/>
            <person name="Cho S.H."/>
            <person name="Dutcher S."/>
            <person name="Estelle M."/>
            <person name="Fawcett J.A."/>
            <person name="Gundlach H."/>
            <person name="Hanada K."/>
            <person name="Heyl A."/>
            <person name="Hicks K.A."/>
            <person name="Hugh J."/>
            <person name="Lohr M."/>
            <person name="Mayer K."/>
            <person name="Melkozernov A."/>
            <person name="Murata T."/>
            <person name="Nelson D."/>
            <person name="Pils B."/>
            <person name="Prigge M."/>
            <person name="Reiss B."/>
            <person name="Renner T."/>
            <person name="Rombauts S."/>
            <person name="Rushton P."/>
            <person name="Sanderfoot A."/>
            <person name="Schween G."/>
            <person name="Shiu S.-H."/>
            <person name="Stueber K."/>
            <person name="Theodoulou F.L."/>
            <person name="Tu H."/>
            <person name="Van de Peer Y."/>
            <person name="Verrier P.J."/>
            <person name="Waters E."/>
            <person name="Wood A."/>
            <person name="Yang L."/>
            <person name="Cove D."/>
            <person name="Cuming A."/>
            <person name="Hasebe M."/>
            <person name="Lucas S."/>
            <person name="Mishler D.B."/>
            <person name="Reski R."/>
            <person name="Grigoriev I."/>
            <person name="Quatrano R.S."/>
            <person name="Boore J.L."/>
        </authorList>
    </citation>
    <scope>NUCLEOTIDE SEQUENCE [LARGE SCALE GENOMIC DNA]</scope>
    <source>
        <strain evidence="18 19">cv. Gransden 2004</strain>
    </source>
</reference>
<keyword evidence="7" id="KW-0223">Dioxygenase</keyword>
<reference evidence="17 19" key="2">
    <citation type="journal article" date="2018" name="Plant J.">
        <title>The Physcomitrella patens chromosome-scale assembly reveals moss genome structure and evolution.</title>
        <authorList>
            <person name="Lang D."/>
            <person name="Ullrich K.K."/>
            <person name="Murat F."/>
            <person name="Fuchs J."/>
            <person name="Jenkins J."/>
            <person name="Haas F.B."/>
            <person name="Piednoel M."/>
            <person name="Gundlach H."/>
            <person name="Van Bel M."/>
            <person name="Meyberg R."/>
            <person name="Vives C."/>
            <person name="Morata J."/>
            <person name="Symeonidi A."/>
            <person name="Hiss M."/>
            <person name="Muchero W."/>
            <person name="Kamisugi Y."/>
            <person name="Saleh O."/>
            <person name="Blanc G."/>
            <person name="Decker E.L."/>
            <person name="van Gessel N."/>
            <person name="Grimwood J."/>
            <person name="Hayes R.D."/>
            <person name="Graham S.W."/>
            <person name="Gunter L.E."/>
            <person name="McDaniel S.F."/>
            <person name="Hoernstein S.N.W."/>
            <person name="Larsson A."/>
            <person name="Li F.W."/>
            <person name="Perroud P.F."/>
            <person name="Phillips J."/>
            <person name="Ranjan P."/>
            <person name="Rokshar D.S."/>
            <person name="Rothfels C.J."/>
            <person name="Schneider L."/>
            <person name="Shu S."/>
            <person name="Stevenson D.W."/>
            <person name="Thummler F."/>
            <person name="Tillich M."/>
            <person name="Villarreal Aguilar J.C."/>
            <person name="Widiez T."/>
            <person name="Wong G.K."/>
            <person name="Wymore A."/>
            <person name="Zhang Y."/>
            <person name="Zimmer A.D."/>
            <person name="Quatrano R.S."/>
            <person name="Mayer K.F.X."/>
            <person name="Goodstein D."/>
            <person name="Casacuberta J.M."/>
            <person name="Vandepoele K."/>
            <person name="Reski R."/>
            <person name="Cuming A.C."/>
            <person name="Tuskan G.A."/>
            <person name="Maumus F."/>
            <person name="Salse J."/>
            <person name="Schmutz J."/>
            <person name="Rensing S.A."/>
        </authorList>
    </citation>
    <scope>NUCLEOTIDE SEQUENCE [LARGE SCALE GENOMIC DNA]</scope>
    <source>
        <strain evidence="18 19">cv. Gransden 2004</strain>
    </source>
</reference>
<evidence type="ECO:0000256" key="9">
    <source>
        <dbReference type="ARBA" id="ARBA00022989"/>
    </source>
</evidence>
<evidence type="ECO:0000256" key="2">
    <source>
        <dbReference type="ARBA" id="ARBA00004648"/>
    </source>
</evidence>
<dbReference type="PANTHER" id="PTHR10869">
    <property type="entry name" value="PROLYL 4-HYDROXYLASE ALPHA SUBUNIT"/>
    <property type="match status" value="1"/>
</dbReference>
<sequence length="284" mass="32156">MKTPKVRARSANPLRYKLGFPLVLLCCTFFFLVGFYGSNSLSKEEKHVVIDPVTNEKLVFEHGRTGDSSVTDIPFQVLSWKPRALLYPNFASKEQCEAIIKLARTRLAPSGLALRKGESEATTKEIRTSSGTFLRASEDKTQSLAEVEEKMARATMIPRQNGEAFNVLRYNPGQKYDCHYDVFDPAEYGPQPSQRMASFLLYLSDVEEGGETMFPFENFQNMNTGYNYKDCIGLKVKPRQGDALLFYSMHPNGTFDKTALHGSCPVIKGEKWVATKWIRNTDKF</sequence>
<dbReference type="EnsemblPlants" id="Pp3c19_18450V3.2">
    <property type="protein sequence ID" value="Pp3c19_18450V3.2"/>
    <property type="gene ID" value="Pp3c19_18450"/>
</dbReference>
<dbReference type="OrthoDB" id="420380at2759"/>
<dbReference type="Pfam" id="PF13640">
    <property type="entry name" value="2OG-FeII_Oxy_3"/>
    <property type="match status" value="1"/>
</dbReference>
<dbReference type="Gramene" id="Pp3c19_18450V3.1">
    <property type="protein sequence ID" value="Pp3c19_18450V3.1"/>
    <property type="gene ID" value="Pp3c19_18450"/>
</dbReference>
<evidence type="ECO:0000313" key="17">
    <source>
        <dbReference type="EMBL" id="PNR34476.1"/>
    </source>
</evidence>
<dbReference type="STRING" id="3218.A9T6D0"/>
<accession>A9T6D0</accession>
<dbReference type="GO" id="GO:0005506">
    <property type="term" value="F:iron ion binding"/>
    <property type="evidence" value="ECO:0007669"/>
    <property type="project" value="InterPro"/>
</dbReference>
<evidence type="ECO:0000256" key="11">
    <source>
        <dbReference type="ARBA" id="ARBA00023004"/>
    </source>
</evidence>
<dbReference type="Gramene" id="Pp3c19_18450V3.2">
    <property type="protein sequence ID" value="Pp3c19_18450V3.2"/>
    <property type="gene ID" value="Pp3c19_18450"/>
</dbReference>
<dbReference type="Proteomes" id="UP000006727">
    <property type="component" value="Chromosome 19"/>
</dbReference>
<dbReference type="InterPro" id="IPR045054">
    <property type="entry name" value="P4HA-like"/>
</dbReference>
<evidence type="ECO:0000256" key="6">
    <source>
        <dbReference type="ARBA" id="ARBA00022723"/>
    </source>
</evidence>
<dbReference type="AlphaFoldDB" id="A9T6D0"/>
<keyword evidence="9 15" id="KW-1133">Transmembrane helix</keyword>
<keyword evidence="13" id="KW-0325">Glycoprotein</keyword>
<gene>
    <name evidence="18" type="primary">LOC112295743</name>
    <name evidence="17" type="ORF">PHYPA_024293</name>
</gene>
<evidence type="ECO:0000259" key="16">
    <source>
        <dbReference type="PROSITE" id="PS51471"/>
    </source>
</evidence>
<evidence type="ECO:0000256" key="7">
    <source>
        <dbReference type="ARBA" id="ARBA00022964"/>
    </source>
</evidence>
<feature type="transmembrane region" description="Helical" evidence="15">
    <location>
        <begin position="20"/>
        <end position="37"/>
    </location>
</feature>
<proteinExistence type="inferred from homology"/>
<keyword evidence="8" id="KW-0735">Signal-anchor</keyword>
<comment type="cofactor">
    <cofactor evidence="1">
        <name>L-ascorbate</name>
        <dbReference type="ChEBI" id="CHEBI:38290"/>
    </cofactor>
</comment>
<dbReference type="EC" id="1.14.11.2" evidence="4"/>
<evidence type="ECO:0000256" key="3">
    <source>
        <dbReference type="ARBA" id="ARBA00006511"/>
    </source>
</evidence>
<comment type="subcellular location">
    <subcellularLocation>
        <location evidence="2">Endoplasmic reticulum membrane</location>
        <topology evidence="2">Single-pass type II membrane protein</topology>
    </subcellularLocation>
</comment>
<dbReference type="GO" id="GO:0005783">
    <property type="term" value="C:endoplasmic reticulum"/>
    <property type="evidence" value="ECO:0000318"/>
    <property type="project" value="GO_Central"/>
</dbReference>
<evidence type="ECO:0000256" key="4">
    <source>
        <dbReference type="ARBA" id="ARBA00012269"/>
    </source>
</evidence>
<dbReference type="eggNOG" id="KOG1591">
    <property type="taxonomic scope" value="Eukaryota"/>
</dbReference>
<evidence type="ECO:0000256" key="1">
    <source>
        <dbReference type="ARBA" id="ARBA00001961"/>
    </source>
</evidence>
<dbReference type="SMART" id="SM00702">
    <property type="entry name" value="P4Hc"/>
    <property type="match status" value="1"/>
</dbReference>
<dbReference type="GO" id="GO:0031418">
    <property type="term" value="F:L-ascorbic acid binding"/>
    <property type="evidence" value="ECO:0007669"/>
    <property type="project" value="InterPro"/>
</dbReference>
<dbReference type="InterPro" id="IPR005123">
    <property type="entry name" value="Oxoglu/Fe-dep_dioxygenase_dom"/>
</dbReference>
<dbReference type="SMR" id="A9T6D0"/>
<evidence type="ECO:0000256" key="5">
    <source>
        <dbReference type="ARBA" id="ARBA00022692"/>
    </source>
</evidence>
<evidence type="ECO:0000256" key="15">
    <source>
        <dbReference type="SAM" id="Phobius"/>
    </source>
</evidence>
<dbReference type="GO" id="GO:0005789">
    <property type="term" value="C:endoplasmic reticulum membrane"/>
    <property type="evidence" value="ECO:0007669"/>
    <property type="project" value="UniProtKB-SubCell"/>
</dbReference>
<organism evidence="17">
    <name type="scientific">Physcomitrium patens</name>
    <name type="common">Spreading-leaved earth moss</name>
    <name type="synonym">Physcomitrella patens</name>
    <dbReference type="NCBI Taxonomy" id="3218"/>
    <lineage>
        <taxon>Eukaryota</taxon>
        <taxon>Viridiplantae</taxon>
        <taxon>Streptophyta</taxon>
        <taxon>Embryophyta</taxon>
        <taxon>Bryophyta</taxon>
        <taxon>Bryophytina</taxon>
        <taxon>Bryopsida</taxon>
        <taxon>Funariidae</taxon>
        <taxon>Funariales</taxon>
        <taxon>Funariaceae</taxon>
        <taxon>Physcomitrium</taxon>
    </lineage>
</organism>
<reference evidence="18" key="3">
    <citation type="submission" date="2020-12" db="UniProtKB">
        <authorList>
            <consortium name="EnsemblPlants"/>
        </authorList>
    </citation>
    <scope>IDENTIFICATION</scope>
</reference>
<comment type="catalytic activity">
    <reaction evidence="14">
        <text>L-prolyl-[collagen] + 2-oxoglutarate + O2 = trans-4-hydroxy-L-prolyl-[collagen] + succinate + CO2</text>
        <dbReference type="Rhea" id="RHEA:18945"/>
        <dbReference type="Rhea" id="RHEA-COMP:11676"/>
        <dbReference type="Rhea" id="RHEA-COMP:11680"/>
        <dbReference type="ChEBI" id="CHEBI:15379"/>
        <dbReference type="ChEBI" id="CHEBI:16526"/>
        <dbReference type="ChEBI" id="CHEBI:16810"/>
        <dbReference type="ChEBI" id="CHEBI:30031"/>
        <dbReference type="ChEBI" id="CHEBI:50342"/>
        <dbReference type="ChEBI" id="CHEBI:61965"/>
        <dbReference type="EC" id="1.14.11.2"/>
    </reaction>
</comment>
<dbReference type="FunFam" id="2.60.120.620:FF:000002">
    <property type="entry name" value="Prolyl 4-hydroxylase 4"/>
    <property type="match status" value="1"/>
</dbReference>
<dbReference type="OMA" id="PRAIYFP"/>
<comment type="similarity">
    <text evidence="3">Belongs to the P4HA family.</text>
</comment>
<dbReference type="PaxDb" id="3218-PP1S172_91V6.1"/>
<dbReference type="GO" id="GO:0004656">
    <property type="term" value="F:procollagen-proline 4-dioxygenase activity"/>
    <property type="evidence" value="ECO:0000318"/>
    <property type="project" value="GO_Central"/>
</dbReference>
<keyword evidence="19" id="KW-1185">Reference proteome</keyword>
<dbReference type="GeneID" id="112295743"/>